<dbReference type="InterPro" id="IPR037682">
    <property type="entry name" value="TonB_C"/>
</dbReference>
<reference evidence="6" key="1">
    <citation type="submission" date="2016-11" db="EMBL/GenBank/DDBJ databases">
        <authorList>
            <person name="Varghese N."/>
            <person name="Submissions S."/>
        </authorList>
    </citation>
    <scope>NUCLEOTIDE SEQUENCE [LARGE SCALE GENOMIC DNA]</scope>
    <source>
        <strain evidence="6">DSM 19741</strain>
    </source>
</reference>
<proteinExistence type="predicted"/>
<evidence type="ECO:0000256" key="2">
    <source>
        <dbReference type="SAM" id="Phobius"/>
    </source>
</evidence>
<dbReference type="Pfam" id="PF05569">
    <property type="entry name" value="Peptidase_M56"/>
    <property type="match status" value="1"/>
</dbReference>
<evidence type="ECO:0000313" key="5">
    <source>
        <dbReference type="EMBL" id="SHF88435.1"/>
    </source>
</evidence>
<dbReference type="SUPFAM" id="SSF74653">
    <property type="entry name" value="TolA/TonB C-terminal domain"/>
    <property type="match status" value="1"/>
</dbReference>
<keyword evidence="2" id="KW-1133">Transmembrane helix</keyword>
<dbReference type="EMBL" id="FQWE01000002">
    <property type="protein sequence ID" value="SHF88435.1"/>
    <property type="molecule type" value="Genomic_DNA"/>
</dbReference>
<dbReference type="RefSeq" id="WP_084673469.1">
    <property type="nucleotide sequence ID" value="NZ_FQWE01000002.1"/>
</dbReference>
<protein>
    <submittedName>
        <fullName evidence="5">TonB protein C-terminal</fullName>
    </submittedName>
</protein>
<dbReference type="AlphaFoldDB" id="A0A1M5FA74"/>
<dbReference type="PANTHER" id="PTHR33446">
    <property type="entry name" value="PROTEIN TONB-RELATED"/>
    <property type="match status" value="1"/>
</dbReference>
<feature type="transmembrane region" description="Helical" evidence="2">
    <location>
        <begin position="34"/>
        <end position="54"/>
    </location>
</feature>
<accession>A0A1M5FA74</accession>
<dbReference type="STRING" id="271157.SAMN05444396_102244"/>
<dbReference type="InterPro" id="IPR051045">
    <property type="entry name" value="TonB-dependent_transducer"/>
</dbReference>
<sequence>MIDFLIKSTASLFILLICYYLLLEKEKMHQFNRFFLLFSLVFSFCIPFFTIEIIREVVIDKRPPDTMPFMEASTSITPESTNYLLLLAYVIYGLVTLFLLIRFVLNAVKLHKKSKSHTNVIYKEANLVLLPEITLPYTFLNTIFVNQEDYSNRKIEDELYTHELIHVTQKHTLDILLIELIKIIIWFNPVLYFYKKAIQLNHEFLADEKVATTHKNVPFYQNLLIAKANANPTYYLASNLNYSVTKKRLIMMTKTTSTANAVLKKGLLIPVLTALVFTICTKVVAQEKKSTESSKLKEQKVNLNEIWKNTVFLFRDSNGKIIQQKKYSELTEKQKNNIPPPPPPAILTSVKNQKTPKIKSTDKKIIYINMTSKGAKMNGNIKKKKQNMNAETPPPPPPPLTSPFPTINKEKNRDIYETNEISEKPDFPNGMKEFYKFVALNFKAPENPKNLKGKIYITFIIEKDGSITNVRSIRDIGYGTGEEAIRVLKLSPKWIPGKVNNEPVRVMYSLPITVTSAI</sequence>
<dbReference type="OrthoDB" id="1522859at2"/>
<organism evidence="5 6">
    <name type="scientific">Flavobacterium segetis</name>
    <dbReference type="NCBI Taxonomy" id="271157"/>
    <lineage>
        <taxon>Bacteria</taxon>
        <taxon>Pseudomonadati</taxon>
        <taxon>Bacteroidota</taxon>
        <taxon>Flavobacteriia</taxon>
        <taxon>Flavobacteriales</taxon>
        <taxon>Flavobacteriaceae</taxon>
        <taxon>Flavobacterium</taxon>
    </lineage>
</organism>
<dbReference type="GO" id="GO:0098797">
    <property type="term" value="C:plasma membrane protein complex"/>
    <property type="evidence" value="ECO:0007669"/>
    <property type="project" value="TreeGrafter"/>
</dbReference>
<name>A0A1M5FA74_9FLAO</name>
<feature type="compositionally biased region" description="Pro residues" evidence="1">
    <location>
        <begin position="392"/>
        <end position="402"/>
    </location>
</feature>
<dbReference type="Pfam" id="PF03544">
    <property type="entry name" value="TonB_C"/>
    <property type="match status" value="1"/>
</dbReference>
<keyword evidence="6" id="KW-1185">Reference proteome</keyword>
<evidence type="ECO:0000256" key="1">
    <source>
        <dbReference type="SAM" id="MobiDB-lite"/>
    </source>
</evidence>
<dbReference type="PANTHER" id="PTHR33446:SF2">
    <property type="entry name" value="PROTEIN TONB"/>
    <property type="match status" value="1"/>
</dbReference>
<keyword evidence="2" id="KW-0472">Membrane</keyword>
<feature type="region of interest" description="Disordered" evidence="1">
    <location>
        <begin position="333"/>
        <end position="354"/>
    </location>
</feature>
<evidence type="ECO:0000259" key="3">
    <source>
        <dbReference type="Pfam" id="PF03544"/>
    </source>
</evidence>
<evidence type="ECO:0000313" key="6">
    <source>
        <dbReference type="Proteomes" id="UP000184036"/>
    </source>
</evidence>
<keyword evidence="2" id="KW-0812">Transmembrane</keyword>
<dbReference type="GO" id="GO:0031992">
    <property type="term" value="F:energy transducer activity"/>
    <property type="evidence" value="ECO:0007669"/>
    <property type="project" value="TreeGrafter"/>
</dbReference>
<dbReference type="GO" id="GO:0055085">
    <property type="term" value="P:transmembrane transport"/>
    <property type="evidence" value="ECO:0007669"/>
    <property type="project" value="InterPro"/>
</dbReference>
<feature type="region of interest" description="Disordered" evidence="1">
    <location>
        <begin position="386"/>
        <end position="409"/>
    </location>
</feature>
<dbReference type="Gene3D" id="3.30.1150.10">
    <property type="match status" value="1"/>
</dbReference>
<feature type="transmembrane region" description="Helical" evidence="2">
    <location>
        <begin position="83"/>
        <end position="105"/>
    </location>
</feature>
<feature type="domain" description="TonB C-terminal" evidence="3">
    <location>
        <begin position="450"/>
        <end position="512"/>
    </location>
</feature>
<dbReference type="InterPro" id="IPR008756">
    <property type="entry name" value="Peptidase_M56"/>
</dbReference>
<feature type="domain" description="Peptidase M56" evidence="4">
    <location>
        <begin position="84"/>
        <end position="251"/>
    </location>
</feature>
<feature type="transmembrane region" description="Helical" evidence="2">
    <location>
        <begin position="175"/>
        <end position="194"/>
    </location>
</feature>
<dbReference type="Proteomes" id="UP000184036">
    <property type="component" value="Unassembled WGS sequence"/>
</dbReference>
<gene>
    <name evidence="5" type="ORF">SAMN05444396_102244</name>
</gene>
<feature type="transmembrane region" description="Helical" evidence="2">
    <location>
        <begin position="6"/>
        <end position="22"/>
    </location>
</feature>
<evidence type="ECO:0000259" key="4">
    <source>
        <dbReference type="Pfam" id="PF05569"/>
    </source>
</evidence>